<comment type="caution">
    <text evidence="1">The sequence shown here is derived from an EMBL/GenBank/DDBJ whole genome shotgun (WGS) entry which is preliminary data.</text>
</comment>
<dbReference type="InterPro" id="IPR042564">
    <property type="entry name" value="CRISPR-Cas6/Csy4_sf"/>
</dbReference>
<reference evidence="1 2" key="1">
    <citation type="submission" date="2020-07" db="EMBL/GenBank/DDBJ databases">
        <title>Halomonas sp. QX-2 draft genome sequence.</title>
        <authorList>
            <person name="Qiu X."/>
        </authorList>
    </citation>
    <scope>NUCLEOTIDE SEQUENCE [LARGE SCALE GENOMIC DNA]</scope>
    <source>
        <strain evidence="1 2">QX-2</strain>
    </source>
</reference>
<dbReference type="Gene3D" id="3.30.70.2540">
    <property type="entry name" value="CRISPR-associated endoribonuclease Cas6/Csy4"/>
    <property type="match status" value="1"/>
</dbReference>
<dbReference type="RefSeq" id="WP_180091846.1">
    <property type="nucleotide sequence ID" value="NZ_CAXAZJ010000043.1"/>
</dbReference>
<dbReference type="EMBL" id="JACCGK010000008">
    <property type="protein sequence ID" value="NYT72971.1"/>
    <property type="molecule type" value="Genomic_DNA"/>
</dbReference>
<dbReference type="AlphaFoldDB" id="A0A7Z0N802"/>
<keyword evidence="2" id="KW-1185">Reference proteome</keyword>
<dbReference type="GO" id="GO:0004519">
    <property type="term" value="F:endonuclease activity"/>
    <property type="evidence" value="ECO:0007669"/>
    <property type="project" value="InterPro"/>
</dbReference>
<dbReference type="InterPro" id="IPR013396">
    <property type="entry name" value="CRISPR-assoc_prot_Csy4"/>
</dbReference>
<name>A0A7Z0N802_9GAMM</name>
<dbReference type="NCBIfam" id="TIGR02563">
    <property type="entry name" value="cas_Csy4"/>
    <property type="match status" value="1"/>
</dbReference>
<dbReference type="Proteomes" id="UP000520876">
    <property type="component" value="Unassembled WGS sequence"/>
</dbReference>
<gene>
    <name evidence="1" type="primary">cas6f</name>
    <name evidence="1" type="ORF">HZU72_11090</name>
</gene>
<sequence length="198" mass="22670">MRYYFFIQYIIPGADYSFLAGKCIAVLHSLMSKCQDSMIGITFPGWTDETLGGSVAFISKEENKLACLSAMQYFKIMQEQGFITVSEIRQVPPDVYEVKFVRNQSIVKFFPGEARRRLIRGQKRAFERGEPFVPISPQMSRVANQCHIIPMDSLSSGQRFPLFIQRCSAERTDARYNSYGFATTQTHMGTVPYLRQIT</sequence>
<evidence type="ECO:0000313" key="2">
    <source>
        <dbReference type="Proteomes" id="UP000520876"/>
    </source>
</evidence>
<dbReference type="GO" id="GO:0043571">
    <property type="term" value="P:maintenance of CRISPR repeat elements"/>
    <property type="evidence" value="ECO:0007669"/>
    <property type="project" value="InterPro"/>
</dbReference>
<accession>A0A7Z0N802</accession>
<protein>
    <submittedName>
        <fullName evidence="1">Type I-F CRISPR-associated endoribonuclease Cas6/Csy4</fullName>
    </submittedName>
</protein>
<dbReference type="Pfam" id="PF09618">
    <property type="entry name" value="Cas_Csy4"/>
    <property type="match status" value="1"/>
</dbReference>
<proteinExistence type="predicted"/>
<evidence type="ECO:0000313" key="1">
    <source>
        <dbReference type="EMBL" id="NYT72971.1"/>
    </source>
</evidence>
<organism evidence="1 2">
    <name type="scientific">Vreelandella sedimenti</name>
    <dbReference type="NCBI Taxonomy" id="2729618"/>
    <lineage>
        <taxon>Bacteria</taxon>
        <taxon>Pseudomonadati</taxon>
        <taxon>Pseudomonadota</taxon>
        <taxon>Gammaproteobacteria</taxon>
        <taxon>Oceanospirillales</taxon>
        <taxon>Halomonadaceae</taxon>
        <taxon>Vreelandella</taxon>
    </lineage>
</organism>